<feature type="non-terminal residue" evidence="2">
    <location>
        <position position="1"/>
    </location>
</feature>
<sequence>MSDQRMLFKQEVAQKQALEREVSVARSQSWEQQAHGSPDTQAKHQHYQQVW</sequence>
<dbReference type="EMBL" id="BLLF01000308">
    <property type="protein sequence ID" value="GFH10350.1"/>
    <property type="molecule type" value="Genomic_DNA"/>
</dbReference>
<accession>A0A699YJS6</accession>
<comment type="caution">
    <text evidence="2">The sequence shown here is derived from an EMBL/GenBank/DDBJ whole genome shotgun (WGS) entry which is preliminary data.</text>
</comment>
<feature type="non-terminal residue" evidence="2">
    <location>
        <position position="51"/>
    </location>
</feature>
<protein>
    <submittedName>
        <fullName evidence="2">Uncharacterized protein</fullName>
    </submittedName>
</protein>
<feature type="compositionally biased region" description="Polar residues" evidence="1">
    <location>
        <begin position="25"/>
        <end position="40"/>
    </location>
</feature>
<proteinExistence type="predicted"/>
<gene>
    <name evidence="2" type="ORF">HaLaN_05647</name>
</gene>
<name>A0A699YJS6_HAELA</name>
<dbReference type="AlphaFoldDB" id="A0A699YJS6"/>
<organism evidence="2 3">
    <name type="scientific">Haematococcus lacustris</name>
    <name type="common">Green alga</name>
    <name type="synonym">Haematococcus pluvialis</name>
    <dbReference type="NCBI Taxonomy" id="44745"/>
    <lineage>
        <taxon>Eukaryota</taxon>
        <taxon>Viridiplantae</taxon>
        <taxon>Chlorophyta</taxon>
        <taxon>core chlorophytes</taxon>
        <taxon>Chlorophyceae</taxon>
        <taxon>CS clade</taxon>
        <taxon>Chlamydomonadales</taxon>
        <taxon>Haematococcaceae</taxon>
        <taxon>Haematococcus</taxon>
    </lineage>
</organism>
<feature type="region of interest" description="Disordered" evidence="1">
    <location>
        <begin position="24"/>
        <end position="51"/>
    </location>
</feature>
<evidence type="ECO:0000256" key="1">
    <source>
        <dbReference type="SAM" id="MobiDB-lite"/>
    </source>
</evidence>
<evidence type="ECO:0000313" key="3">
    <source>
        <dbReference type="Proteomes" id="UP000485058"/>
    </source>
</evidence>
<dbReference type="Proteomes" id="UP000485058">
    <property type="component" value="Unassembled WGS sequence"/>
</dbReference>
<reference evidence="2 3" key="1">
    <citation type="submission" date="2020-02" db="EMBL/GenBank/DDBJ databases">
        <title>Draft genome sequence of Haematococcus lacustris strain NIES-144.</title>
        <authorList>
            <person name="Morimoto D."/>
            <person name="Nakagawa S."/>
            <person name="Yoshida T."/>
            <person name="Sawayama S."/>
        </authorList>
    </citation>
    <scope>NUCLEOTIDE SEQUENCE [LARGE SCALE GENOMIC DNA]</scope>
    <source>
        <strain evidence="2 3">NIES-144</strain>
    </source>
</reference>
<evidence type="ECO:0000313" key="2">
    <source>
        <dbReference type="EMBL" id="GFH10350.1"/>
    </source>
</evidence>
<keyword evidence="3" id="KW-1185">Reference proteome</keyword>